<evidence type="ECO:0000313" key="2">
    <source>
        <dbReference type="Proteomes" id="UP000594468"/>
    </source>
</evidence>
<dbReference type="EMBL" id="CP062983">
    <property type="protein sequence ID" value="QPC83210.1"/>
    <property type="molecule type" value="Genomic_DNA"/>
</dbReference>
<protein>
    <recommendedName>
        <fullName evidence="3">PPM-type phosphatase domain-containing protein</fullName>
    </recommendedName>
</protein>
<evidence type="ECO:0000313" key="1">
    <source>
        <dbReference type="EMBL" id="QPC83210.1"/>
    </source>
</evidence>
<dbReference type="AlphaFoldDB" id="A0A7S8EA90"/>
<accession>A0A7S8EA90</accession>
<dbReference type="RefSeq" id="WP_195171277.1">
    <property type="nucleotide sequence ID" value="NZ_CP062983.1"/>
</dbReference>
<dbReference type="SUPFAM" id="SSF101898">
    <property type="entry name" value="NHL repeat"/>
    <property type="match status" value="1"/>
</dbReference>
<reference evidence="1 2" key="1">
    <citation type="submission" date="2020-02" db="EMBL/GenBank/DDBJ databases">
        <authorList>
            <person name="Zheng R.K."/>
            <person name="Sun C.M."/>
        </authorList>
    </citation>
    <scope>NUCLEOTIDE SEQUENCE [LARGE SCALE GENOMIC DNA]</scope>
    <source>
        <strain evidence="2">rifampicinis</strain>
    </source>
</reference>
<dbReference type="SUPFAM" id="SSF81606">
    <property type="entry name" value="PP2C-like"/>
    <property type="match status" value="1"/>
</dbReference>
<proteinExistence type="predicted"/>
<gene>
    <name evidence="1" type="ORF">G4Y79_02205</name>
</gene>
<name>A0A7S8EA90_9CHLR</name>
<keyword evidence="2" id="KW-1185">Reference proteome</keyword>
<dbReference type="Proteomes" id="UP000594468">
    <property type="component" value="Chromosome"/>
</dbReference>
<dbReference type="KEGG" id="pmet:G4Y79_02205"/>
<organism evidence="1 2">
    <name type="scientific">Phototrophicus methaneseepsis</name>
    <dbReference type="NCBI Taxonomy" id="2710758"/>
    <lineage>
        <taxon>Bacteria</taxon>
        <taxon>Bacillati</taxon>
        <taxon>Chloroflexota</taxon>
        <taxon>Candidatus Thermofontia</taxon>
        <taxon>Phototrophicales</taxon>
        <taxon>Phototrophicaceae</taxon>
        <taxon>Phototrophicus</taxon>
    </lineage>
</organism>
<sequence>MPFELEALVGHLYIAGGRAINTTPPGSLVQTAPKNAARGRDVDTFFSLVLPSGRVVPTTFYEQMARMSAERYFSNTGSVTSALRDVFNTLNHNLYEHNQSGRSHYEAHMICAVLRDDELYIARSGAAVALLRYSGDTFTLPEDFSSDEKLFMAPLGTQPIPEVDMKRFIIDSGTRLLLVDAGIREVTLARITQAMVAKTLEDVLNEFKTLITLQTQLIATEFVIPERKIPVIAAEGEDSRALSQTITQARTNIQQEAVRVAEARRRQNPAKKIGRRMQQGIGETAKSAGTGMEALGDVAAKVFKRKQDDKPLVPTSVIITSAIALPLALVLVVVLSWVGGLGETRYDTCVENAMANAQVARGIDSSQTAAVVNTWEVVLANIAECQAERTGDPVIDALKREAQDTLDRINQVSRREAKPVAVIPGATIERMILQGTDLYVLDSALDTIYRVQLNTNGDEAIAQNPVTSMRAGAAVSGLIVGELVDMTLSERNVLALDVNGVLISCALNLITDCSAQQLNTDLLRNPTAIQVFNRTGNFYILDSGANQIWRYQPTSNLYPDRPREYFTGTSLPQLVDAVDFAITQDGDIYVLYGDGYMTRHRGGESLDFAFANFPPGQDPSDSGLQHMYLSGNLLPGLYLISLQTRSIFETGLIGTYHATYRVYDESIFERLSAVTVDPGQRLIYAGTGNAIYALRMDE</sequence>
<dbReference type="InterPro" id="IPR036457">
    <property type="entry name" value="PPM-type-like_dom_sf"/>
</dbReference>
<evidence type="ECO:0008006" key="3">
    <source>
        <dbReference type="Google" id="ProtNLM"/>
    </source>
</evidence>